<dbReference type="GO" id="GO:0005829">
    <property type="term" value="C:cytosol"/>
    <property type="evidence" value="ECO:0007669"/>
    <property type="project" value="TreeGrafter"/>
</dbReference>
<dbReference type="UniPathway" id="UPA00074">
    <property type="reaction ID" value="UER00942"/>
</dbReference>
<feature type="binding site" evidence="4">
    <location>
        <begin position="146"/>
        <end position="152"/>
    </location>
    <ligand>
        <name>ATP</name>
        <dbReference type="ChEBI" id="CHEBI:30616"/>
    </ligand>
</feature>
<dbReference type="PANTHER" id="PTHR11609:SF5">
    <property type="entry name" value="PHOSPHORIBOSYLAMINOIMIDAZOLE CARBOXYLASE"/>
    <property type="match status" value="1"/>
</dbReference>
<keyword evidence="2 4" id="KW-0658">Purine biosynthesis</keyword>
<proteinExistence type="inferred from homology"/>
<dbReference type="OrthoDB" id="9804625at2"/>
<dbReference type="FunCoup" id="A0A395JQG1">
    <property type="interactions" value="423"/>
</dbReference>
<dbReference type="Proteomes" id="UP000253083">
    <property type="component" value="Unassembled WGS sequence"/>
</dbReference>
<dbReference type="GO" id="GO:0006189">
    <property type="term" value="P:'de novo' IMP biosynthetic process"/>
    <property type="evidence" value="ECO:0007669"/>
    <property type="project" value="UniProtKB-UniRule"/>
</dbReference>
<keyword evidence="8" id="KW-1185">Reference proteome</keyword>
<comment type="caution">
    <text evidence="7">The sequence shown here is derived from an EMBL/GenBank/DDBJ whole genome shotgun (WGS) entry which is preliminary data.</text>
</comment>
<feature type="binding site" evidence="4">
    <location>
        <position position="207"/>
    </location>
    <ligand>
        <name>ATP</name>
        <dbReference type="ChEBI" id="CHEBI:30616"/>
    </ligand>
</feature>
<dbReference type="InterPro" id="IPR005875">
    <property type="entry name" value="PurK"/>
</dbReference>
<evidence type="ECO:0000259" key="6">
    <source>
        <dbReference type="PROSITE" id="PS50975"/>
    </source>
</evidence>
<dbReference type="AlphaFoldDB" id="A0A395JQG1"/>
<dbReference type="InterPro" id="IPR013815">
    <property type="entry name" value="ATP_grasp_subdomain_1"/>
</dbReference>
<feature type="domain" description="ATP-grasp" evidence="6">
    <location>
        <begin position="105"/>
        <end position="291"/>
    </location>
</feature>
<dbReference type="InterPro" id="IPR040686">
    <property type="entry name" value="PurK_C"/>
</dbReference>
<feature type="binding site" evidence="4">
    <location>
        <begin position="176"/>
        <end position="179"/>
    </location>
    <ligand>
        <name>ATP</name>
        <dbReference type="ChEBI" id="CHEBI:30616"/>
    </ligand>
</feature>
<feature type="binding site" evidence="4">
    <location>
        <position position="101"/>
    </location>
    <ligand>
        <name>ATP</name>
        <dbReference type="ChEBI" id="CHEBI:30616"/>
    </ligand>
</feature>
<dbReference type="HAMAP" id="MF_01928">
    <property type="entry name" value="PurK"/>
    <property type="match status" value="1"/>
</dbReference>
<sequence length="377" mass="41093">MSVVILGSGQLAKMLAEAGTKLNLPSVFVITPEISTDPVAGLGEVLRHESSADAATLLAELDSVDAVTVETENTSSELLALLSTNYPVRPNTASVVACQNRENERQLLDDLAIPTAPHQVARNNDEFVAAVASIGFPLVIKTLTEGYDGRGQWVIDDAEQWRDFNKASVTLPVLVEEKIHFAREVSLVGVRSIDGSMQFYPLAENVHVGGILIASFAPASNVSEALQQQAHDNLSKIMTHLDYVGVMAMECFETEQGLLVNELAPRVHNSGHWTLDSNVTSQFENHMRAITGLPLGTTDADGPTLMLNILGEIPDGVRDEKCQFQLYDYQKTARAGRKVGHLNLRYANAAALLNALQQLETVWKNPFIQQLIAQLED</sequence>
<feature type="binding site" evidence="4">
    <location>
        <begin position="261"/>
        <end position="262"/>
    </location>
    <ligand>
        <name>ATP</name>
        <dbReference type="ChEBI" id="CHEBI:30616"/>
    </ligand>
</feature>
<dbReference type="SUPFAM" id="SSF56059">
    <property type="entry name" value="Glutathione synthetase ATP-binding domain-like"/>
    <property type="match status" value="1"/>
</dbReference>
<dbReference type="Gene3D" id="3.40.50.20">
    <property type="match status" value="1"/>
</dbReference>
<dbReference type="InterPro" id="IPR054350">
    <property type="entry name" value="PurT/PurK_preATP-grasp"/>
</dbReference>
<keyword evidence="1 4" id="KW-0547">Nucleotide-binding</keyword>
<dbReference type="InterPro" id="IPR003135">
    <property type="entry name" value="ATP-grasp_carboxylate-amine"/>
</dbReference>
<comment type="function">
    <text evidence="5">Catalyzes the ATP-dependent conversion of 5-aminoimidazole ribonucleotide (AIR) and HCO(3)- to N5-carboxyaminoimidazole ribonucleotide (N5-CAIR).</text>
</comment>
<evidence type="ECO:0000256" key="5">
    <source>
        <dbReference type="RuleBase" id="RU361200"/>
    </source>
</evidence>
<protein>
    <recommendedName>
        <fullName evidence="4 5">N5-carboxyaminoimidazole ribonucleotide synthase</fullName>
        <shortName evidence="4 5">N5-CAIR synthase</shortName>
        <ecNumber evidence="4 5">6.3.4.18</ecNumber>
    </recommendedName>
    <alternativeName>
        <fullName evidence="4 5">5-(carboxyamino)imidazole ribonucleotide synthetase</fullName>
    </alternativeName>
</protein>
<dbReference type="Gene3D" id="3.30.1490.20">
    <property type="entry name" value="ATP-grasp fold, A domain"/>
    <property type="match status" value="1"/>
</dbReference>
<keyword evidence="4 5" id="KW-0436">Ligase</keyword>
<dbReference type="GO" id="GO:0005524">
    <property type="term" value="F:ATP binding"/>
    <property type="evidence" value="ECO:0007669"/>
    <property type="project" value="UniProtKB-UniRule"/>
</dbReference>
<dbReference type="NCBIfam" id="TIGR01161">
    <property type="entry name" value="purK"/>
    <property type="match status" value="1"/>
</dbReference>
<evidence type="ECO:0000313" key="7">
    <source>
        <dbReference type="EMBL" id="RBP51714.1"/>
    </source>
</evidence>
<dbReference type="InterPro" id="IPR011761">
    <property type="entry name" value="ATP-grasp"/>
</dbReference>
<keyword evidence="3 4" id="KW-0067">ATP-binding</keyword>
<comment type="pathway">
    <text evidence="4 5">Purine metabolism; IMP biosynthesis via de novo pathway; 5-amino-1-(5-phospho-D-ribosyl)imidazole-4-carboxylate from 5-amino-1-(5-phospho-D-ribosyl)imidazole (N5-CAIR route): step 1/2.</text>
</comment>
<evidence type="ECO:0000256" key="2">
    <source>
        <dbReference type="ARBA" id="ARBA00022755"/>
    </source>
</evidence>
<dbReference type="NCBIfam" id="NF004679">
    <property type="entry name" value="PRK06019.1-5"/>
    <property type="match status" value="1"/>
</dbReference>
<dbReference type="InParanoid" id="A0A395JQG1"/>
<dbReference type="PROSITE" id="PS50975">
    <property type="entry name" value="ATP_GRASP"/>
    <property type="match status" value="1"/>
</dbReference>
<evidence type="ECO:0000256" key="3">
    <source>
        <dbReference type="ARBA" id="ARBA00022840"/>
    </source>
</evidence>
<dbReference type="GO" id="GO:0046872">
    <property type="term" value="F:metal ion binding"/>
    <property type="evidence" value="ECO:0007669"/>
    <property type="project" value="InterPro"/>
</dbReference>
<comment type="similarity">
    <text evidence="4 5">Belongs to the PurK/PurT family.</text>
</comment>
<evidence type="ECO:0000313" key="8">
    <source>
        <dbReference type="Proteomes" id="UP000253083"/>
    </source>
</evidence>
<accession>A0A395JQG1</accession>
<gene>
    <name evidence="4 5" type="primary">purK</name>
    <name evidence="7" type="ORF">DFR28_1021147</name>
</gene>
<dbReference type="InterPro" id="IPR016185">
    <property type="entry name" value="PreATP-grasp_dom_sf"/>
</dbReference>
<dbReference type="RefSeq" id="WP_113954459.1">
    <property type="nucleotide sequence ID" value="NZ_QNRT01000002.1"/>
</dbReference>
<dbReference type="Pfam" id="PF22660">
    <property type="entry name" value="RS_preATP-grasp-like"/>
    <property type="match status" value="1"/>
</dbReference>
<dbReference type="EMBL" id="QNRT01000002">
    <property type="protein sequence ID" value="RBP51714.1"/>
    <property type="molecule type" value="Genomic_DNA"/>
</dbReference>
<feature type="binding site" evidence="4">
    <location>
        <position position="184"/>
    </location>
    <ligand>
        <name>ATP</name>
        <dbReference type="ChEBI" id="CHEBI:30616"/>
    </ligand>
</feature>
<evidence type="ECO:0000256" key="4">
    <source>
        <dbReference type="HAMAP-Rule" id="MF_01928"/>
    </source>
</evidence>
<comment type="subunit">
    <text evidence="4 5">Homodimer.</text>
</comment>
<dbReference type="PANTHER" id="PTHR11609">
    <property type="entry name" value="PURINE BIOSYNTHESIS PROTEIN 6/7, PUR6/7"/>
    <property type="match status" value="1"/>
</dbReference>
<organism evidence="7 8">
    <name type="scientific">Arenicella xantha</name>
    <dbReference type="NCBI Taxonomy" id="644221"/>
    <lineage>
        <taxon>Bacteria</taxon>
        <taxon>Pseudomonadati</taxon>
        <taxon>Pseudomonadota</taxon>
        <taxon>Gammaproteobacteria</taxon>
        <taxon>Arenicellales</taxon>
        <taxon>Arenicellaceae</taxon>
        <taxon>Arenicella</taxon>
    </lineage>
</organism>
<dbReference type="GO" id="GO:0004638">
    <property type="term" value="F:phosphoribosylaminoimidazole carboxylase activity"/>
    <property type="evidence" value="ECO:0007669"/>
    <property type="project" value="InterPro"/>
</dbReference>
<dbReference type="Pfam" id="PF02222">
    <property type="entry name" value="ATP-grasp"/>
    <property type="match status" value="1"/>
</dbReference>
<name>A0A395JQG1_9GAMM</name>
<feature type="binding site" evidence="4">
    <location>
        <position position="141"/>
    </location>
    <ligand>
        <name>ATP</name>
        <dbReference type="ChEBI" id="CHEBI:30616"/>
    </ligand>
</feature>
<dbReference type="GO" id="GO:0034028">
    <property type="term" value="F:5-(carboxyamino)imidazole ribonucleotide synthase activity"/>
    <property type="evidence" value="ECO:0007669"/>
    <property type="project" value="UniProtKB-UniRule"/>
</dbReference>
<evidence type="ECO:0000256" key="1">
    <source>
        <dbReference type="ARBA" id="ARBA00022741"/>
    </source>
</evidence>
<dbReference type="EC" id="6.3.4.18" evidence="4 5"/>
<comment type="function">
    <text evidence="4">Catalyzes the ATP-dependent conversion of 5-aminoimidazole ribonucleotide (AIR) and HCO(3)(-) to N5-carboxyaminoimidazole ribonucleotide (N5-CAIR).</text>
</comment>
<dbReference type="SUPFAM" id="SSF52440">
    <property type="entry name" value="PreATP-grasp domain"/>
    <property type="match status" value="1"/>
</dbReference>
<dbReference type="Gene3D" id="3.30.470.20">
    <property type="entry name" value="ATP-grasp fold, B domain"/>
    <property type="match status" value="1"/>
</dbReference>
<dbReference type="InterPro" id="IPR011054">
    <property type="entry name" value="Rudment_hybrid_motif"/>
</dbReference>
<comment type="catalytic activity">
    <reaction evidence="4 5">
        <text>5-amino-1-(5-phospho-beta-D-ribosyl)imidazole + hydrogencarbonate + ATP = 5-carboxyamino-1-(5-phospho-D-ribosyl)imidazole + ADP + phosphate + 2 H(+)</text>
        <dbReference type="Rhea" id="RHEA:19317"/>
        <dbReference type="ChEBI" id="CHEBI:15378"/>
        <dbReference type="ChEBI" id="CHEBI:17544"/>
        <dbReference type="ChEBI" id="CHEBI:30616"/>
        <dbReference type="ChEBI" id="CHEBI:43474"/>
        <dbReference type="ChEBI" id="CHEBI:58730"/>
        <dbReference type="ChEBI" id="CHEBI:137981"/>
        <dbReference type="ChEBI" id="CHEBI:456216"/>
        <dbReference type="EC" id="6.3.4.18"/>
    </reaction>
</comment>
<dbReference type="Pfam" id="PF17769">
    <property type="entry name" value="PurK_C"/>
    <property type="match status" value="1"/>
</dbReference>
<reference evidence="7 8" key="1">
    <citation type="submission" date="2018-06" db="EMBL/GenBank/DDBJ databases">
        <title>Genomic Encyclopedia of Type Strains, Phase IV (KMG-IV): sequencing the most valuable type-strain genomes for metagenomic binning, comparative biology and taxonomic classification.</title>
        <authorList>
            <person name="Goeker M."/>
        </authorList>
    </citation>
    <scope>NUCLEOTIDE SEQUENCE [LARGE SCALE GENOMIC DNA]</scope>
    <source>
        <strain evidence="7 8">DSM 24032</strain>
    </source>
</reference>
<dbReference type="SUPFAM" id="SSF51246">
    <property type="entry name" value="Rudiment single hybrid motif"/>
    <property type="match status" value="1"/>
</dbReference>